<sequence length="45" mass="5043">MKSSSADSAEISNRINTDNDQDQDQQGDNAETNFEYSDDRDGDDQ</sequence>
<dbReference type="EMBL" id="JAVTXN010000100">
    <property type="protein sequence ID" value="MDT9610621.1"/>
    <property type="molecule type" value="Genomic_DNA"/>
</dbReference>
<proteinExistence type="predicted"/>
<feature type="compositionally biased region" description="Acidic residues" evidence="1">
    <location>
        <begin position="36"/>
        <end position="45"/>
    </location>
</feature>
<accession>A0AAW8WQX6</accession>
<feature type="region of interest" description="Disordered" evidence="1">
    <location>
        <begin position="1"/>
        <end position="45"/>
    </location>
</feature>
<dbReference type="RefSeq" id="WP_021355456.1">
    <property type="nucleotide sequence ID" value="NZ_CAZZQI010000002.1"/>
</dbReference>
<protein>
    <submittedName>
        <fullName evidence="2">Uncharacterized protein</fullName>
    </submittedName>
</protein>
<name>A0AAW8WQX6_9LACO</name>
<dbReference type="AlphaFoldDB" id="A0AAW8WQX6"/>
<dbReference type="Proteomes" id="UP001253287">
    <property type="component" value="Unassembled WGS sequence"/>
</dbReference>
<evidence type="ECO:0000313" key="2">
    <source>
        <dbReference type="EMBL" id="MDT9610621.1"/>
    </source>
</evidence>
<comment type="caution">
    <text evidence="2">The sequence shown here is derived from an EMBL/GenBank/DDBJ whole genome shotgun (WGS) entry which is preliminary data.</text>
</comment>
<feature type="compositionally biased region" description="Polar residues" evidence="1">
    <location>
        <begin position="1"/>
        <end position="16"/>
    </location>
</feature>
<organism evidence="2 3">
    <name type="scientific">Lactobacillus crispatus</name>
    <dbReference type="NCBI Taxonomy" id="47770"/>
    <lineage>
        <taxon>Bacteria</taxon>
        <taxon>Bacillati</taxon>
        <taxon>Bacillota</taxon>
        <taxon>Bacilli</taxon>
        <taxon>Lactobacillales</taxon>
        <taxon>Lactobacillaceae</taxon>
        <taxon>Lactobacillus</taxon>
    </lineage>
</organism>
<evidence type="ECO:0000256" key="1">
    <source>
        <dbReference type="SAM" id="MobiDB-lite"/>
    </source>
</evidence>
<evidence type="ECO:0000313" key="3">
    <source>
        <dbReference type="Proteomes" id="UP001253287"/>
    </source>
</evidence>
<gene>
    <name evidence="2" type="ORF">RON39_11050</name>
</gene>
<reference evidence="2" key="1">
    <citation type="submission" date="2023-08" db="EMBL/GenBank/DDBJ databases">
        <title>Lactobacillus from the Female Urinary Tract.</title>
        <authorList>
            <person name="Stegman N."/>
            <person name="Jackson B."/>
            <person name="Steiling M."/>
            <person name="Sedano C."/>
            <person name="Wolfe A."/>
            <person name="Putonti C."/>
        </authorList>
    </citation>
    <scope>NUCLEOTIDE SEQUENCE</scope>
    <source>
        <strain evidence="2">UMB5661</strain>
    </source>
</reference>